<dbReference type="Proteomes" id="UP000014400">
    <property type="component" value="Unassembled WGS sequence"/>
</dbReference>
<dbReference type="SUPFAM" id="SSF75005">
    <property type="entry name" value="Arabinanase/levansucrase/invertase"/>
    <property type="match status" value="2"/>
</dbReference>
<keyword evidence="3" id="KW-1185">Reference proteome</keyword>
<keyword evidence="1" id="KW-0732">Signal</keyword>
<dbReference type="EMBL" id="ATCF01000028">
    <property type="protein sequence ID" value="EPD98008.1"/>
    <property type="molecule type" value="Genomic_DNA"/>
</dbReference>
<organism evidence="2 3">
    <name type="scientific">Sutterella wadsworthensis HGA0223</name>
    <dbReference type="NCBI Taxonomy" id="1203554"/>
    <lineage>
        <taxon>Bacteria</taxon>
        <taxon>Pseudomonadati</taxon>
        <taxon>Pseudomonadota</taxon>
        <taxon>Betaproteobacteria</taxon>
        <taxon>Burkholderiales</taxon>
        <taxon>Sutterellaceae</taxon>
        <taxon>Sutterella</taxon>
    </lineage>
</organism>
<sequence length="349" mass="39200">MKFLKHVAFAAAMGCVSISAFAVGHYSPDQGYAYDVVRHGVMISEKMLPNEDGRNINGPTVIKAPSWLKNAPGKYLMYFSHHTGSYIRMAYADKLTGPWKIYEGGVMDLAQITKAGLSWGPDHVASPEIWIDNEHQELWMYFHTPITPAPKFDDPDYQKKVLQQKQATYRATSKDGIVWTTNGRKIAEHYLRVLPAEGGGFWGFARGGALSYSYDGKWLFDNLKPGPMERNPITFSMARHVALLKEKDELLLFYSAIADVPESILVTHIKMDGPDWTRWTASEPKLVLTPETDYEGANLPMKPGTFGSSKDPERGLRDPFVIRDDGKLYLFYTIQGEKGIACAELVSKH</sequence>
<dbReference type="eggNOG" id="ENOG502Z8XS">
    <property type="taxonomic scope" value="Bacteria"/>
</dbReference>
<evidence type="ECO:0000256" key="1">
    <source>
        <dbReference type="SAM" id="SignalP"/>
    </source>
</evidence>
<name>S3B9L5_9BURK</name>
<dbReference type="InterPro" id="IPR023296">
    <property type="entry name" value="Glyco_hydro_beta-prop_sf"/>
</dbReference>
<dbReference type="AlphaFoldDB" id="S3B9L5"/>
<dbReference type="PATRIC" id="fig|1203554.3.peg.2035"/>
<dbReference type="HOGENOM" id="CLU_843811_0_0_4"/>
<protein>
    <recommendedName>
        <fullName evidence="4">Glycosyl hydrolase family 32 N-terminal domain-containing protein</fullName>
    </recommendedName>
</protein>
<dbReference type="STRING" id="1203554.HMPREF1476_01953"/>
<feature type="signal peptide" evidence="1">
    <location>
        <begin position="1"/>
        <end position="22"/>
    </location>
</feature>
<reference evidence="2 3" key="1">
    <citation type="submission" date="2013-04" db="EMBL/GenBank/DDBJ databases">
        <title>The Genome Sequence of Sutterella wadsworthensis HGA0223.</title>
        <authorList>
            <consortium name="The Broad Institute Genomics Platform"/>
            <person name="Earl A."/>
            <person name="Ward D."/>
            <person name="Feldgarden M."/>
            <person name="Gevers D."/>
            <person name="Schmidt T.M."/>
            <person name="Dover J."/>
            <person name="Dai D."/>
            <person name="Walker B."/>
            <person name="Young S."/>
            <person name="Zeng Q."/>
            <person name="Gargeya S."/>
            <person name="Fitzgerald M."/>
            <person name="Haas B."/>
            <person name="Abouelleil A."/>
            <person name="Allen A.W."/>
            <person name="Alvarado L."/>
            <person name="Arachchi H.M."/>
            <person name="Berlin A.M."/>
            <person name="Chapman S.B."/>
            <person name="Gainer-Dewar J."/>
            <person name="Goldberg J."/>
            <person name="Griggs A."/>
            <person name="Gujja S."/>
            <person name="Hansen M."/>
            <person name="Howarth C."/>
            <person name="Imamovic A."/>
            <person name="Ireland A."/>
            <person name="Larimer J."/>
            <person name="McCowan C."/>
            <person name="Murphy C."/>
            <person name="Pearson M."/>
            <person name="Poon T.W."/>
            <person name="Priest M."/>
            <person name="Roberts A."/>
            <person name="Saif S."/>
            <person name="Shea T."/>
            <person name="Sisk P."/>
            <person name="Sykes S."/>
            <person name="Wortman J."/>
            <person name="Nusbaum C."/>
            <person name="Birren B."/>
        </authorList>
    </citation>
    <scope>NUCLEOTIDE SEQUENCE [LARGE SCALE GENOMIC DNA]</scope>
    <source>
        <strain evidence="2 3">HGA0223</strain>
    </source>
</reference>
<evidence type="ECO:0000313" key="3">
    <source>
        <dbReference type="Proteomes" id="UP000014400"/>
    </source>
</evidence>
<proteinExistence type="predicted"/>
<feature type="chain" id="PRO_5004517656" description="Glycosyl hydrolase family 32 N-terminal domain-containing protein" evidence="1">
    <location>
        <begin position="23"/>
        <end position="349"/>
    </location>
</feature>
<dbReference type="Gene3D" id="2.115.10.20">
    <property type="entry name" value="Glycosyl hydrolase domain, family 43"/>
    <property type="match status" value="2"/>
</dbReference>
<comment type="caution">
    <text evidence="2">The sequence shown here is derived from an EMBL/GenBank/DDBJ whole genome shotgun (WGS) entry which is preliminary data.</text>
</comment>
<evidence type="ECO:0008006" key="4">
    <source>
        <dbReference type="Google" id="ProtNLM"/>
    </source>
</evidence>
<accession>S3B9L5</accession>
<dbReference type="RefSeq" id="WP_016475041.1">
    <property type="nucleotide sequence ID" value="NZ_KE150480.1"/>
</dbReference>
<gene>
    <name evidence="2" type="ORF">HMPREF1476_01953</name>
</gene>
<evidence type="ECO:0000313" key="2">
    <source>
        <dbReference type="EMBL" id="EPD98008.1"/>
    </source>
</evidence>